<dbReference type="CDD" id="cd02511">
    <property type="entry name" value="Beta4Glucosyltransferase"/>
    <property type="match status" value="1"/>
</dbReference>
<name>A0ABU1WMU9_9BURK</name>
<evidence type="ECO:0000313" key="3">
    <source>
        <dbReference type="EMBL" id="MDR7150626.1"/>
    </source>
</evidence>
<comment type="similarity">
    <text evidence="1">Belongs to the glycosyltransferase 2 family. WaaE/KdtX subfamily.</text>
</comment>
<keyword evidence="4" id="KW-1185">Reference proteome</keyword>
<dbReference type="InterPro" id="IPR001173">
    <property type="entry name" value="Glyco_trans_2-like"/>
</dbReference>
<dbReference type="PANTHER" id="PTHR43630:SF2">
    <property type="entry name" value="GLYCOSYLTRANSFERASE"/>
    <property type="match status" value="1"/>
</dbReference>
<accession>A0ABU1WMU9</accession>
<dbReference type="Gene3D" id="3.90.550.10">
    <property type="entry name" value="Spore Coat Polysaccharide Biosynthesis Protein SpsA, Chain A"/>
    <property type="match status" value="1"/>
</dbReference>
<dbReference type="SUPFAM" id="SSF53448">
    <property type="entry name" value="Nucleotide-diphospho-sugar transferases"/>
    <property type="match status" value="1"/>
</dbReference>
<proteinExistence type="inferred from homology"/>
<reference evidence="3 4" key="1">
    <citation type="submission" date="2023-07" db="EMBL/GenBank/DDBJ databases">
        <title>Sorghum-associated microbial communities from plants grown in Nebraska, USA.</title>
        <authorList>
            <person name="Schachtman D."/>
        </authorList>
    </citation>
    <scope>NUCLEOTIDE SEQUENCE [LARGE SCALE GENOMIC DNA]</scope>
    <source>
        <strain evidence="3 4">4249</strain>
    </source>
</reference>
<organism evidence="3 4">
    <name type="scientific">Hydrogenophaga palleronii</name>
    <dbReference type="NCBI Taxonomy" id="65655"/>
    <lineage>
        <taxon>Bacteria</taxon>
        <taxon>Pseudomonadati</taxon>
        <taxon>Pseudomonadota</taxon>
        <taxon>Betaproteobacteria</taxon>
        <taxon>Burkholderiales</taxon>
        <taxon>Comamonadaceae</taxon>
        <taxon>Hydrogenophaga</taxon>
    </lineage>
</organism>
<evidence type="ECO:0000313" key="4">
    <source>
        <dbReference type="Proteomes" id="UP001265700"/>
    </source>
</evidence>
<dbReference type="Pfam" id="PF00535">
    <property type="entry name" value="Glycos_transf_2"/>
    <property type="match status" value="1"/>
</dbReference>
<evidence type="ECO:0000256" key="1">
    <source>
        <dbReference type="ARBA" id="ARBA00038494"/>
    </source>
</evidence>
<comment type="caution">
    <text evidence="3">The sequence shown here is derived from an EMBL/GenBank/DDBJ whole genome shotgun (WGS) entry which is preliminary data.</text>
</comment>
<dbReference type="PANTHER" id="PTHR43630">
    <property type="entry name" value="POLY-BETA-1,6-N-ACETYL-D-GLUCOSAMINE SYNTHASE"/>
    <property type="match status" value="1"/>
</dbReference>
<dbReference type="RefSeq" id="WP_310316450.1">
    <property type="nucleotide sequence ID" value="NZ_JAVDWU010000005.1"/>
</dbReference>
<evidence type="ECO:0000259" key="2">
    <source>
        <dbReference type="Pfam" id="PF00535"/>
    </source>
</evidence>
<dbReference type="InterPro" id="IPR029044">
    <property type="entry name" value="Nucleotide-diphossugar_trans"/>
</dbReference>
<dbReference type="EMBL" id="JAVDWU010000005">
    <property type="protein sequence ID" value="MDR7150626.1"/>
    <property type="molecule type" value="Genomic_DNA"/>
</dbReference>
<gene>
    <name evidence="3" type="ORF">J2W49_002589</name>
</gene>
<sequence length="323" mass="36999">MSITAIILTYNEARHIARAIRSIQPLAERICVVDSGSTDGTDEIARRLGAEVHTNPFVNQAKQLQWAIDHLDIHGGWVLRLDADEIIEPDLAREITEKLPRLAADVVGVNLKRKHIFMDRWVRHGGRYPLVMLRLWRHGHGRVEDRWMDEHMLVKGGRTVTFNGGFADHNLGDLSYFTDKHNKYATREAIEVLSQRLGLFARDQALNARSTSAQASFKRWVKERLYNRIPFTVSAPLYFLWRYVFQLGFLDGRSGLVYHFLQGFWYRFLVGARLMELERAVAHLSDKADICAELSQLTGLRLAVQTEALSVAEVSKDRLAPRV</sequence>
<dbReference type="Proteomes" id="UP001265700">
    <property type="component" value="Unassembled WGS sequence"/>
</dbReference>
<protein>
    <submittedName>
        <fullName evidence="3">Glycosyltransferase involved in cell wall biosynthesis</fullName>
    </submittedName>
</protein>
<feature type="domain" description="Glycosyltransferase 2-like" evidence="2">
    <location>
        <begin position="5"/>
        <end position="127"/>
    </location>
</feature>